<feature type="compositionally biased region" description="Gly residues" evidence="2">
    <location>
        <begin position="772"/>
        <end position="783"/>
    </location>
</feature>
<feature type="coiled-coil region" evidence="1">
    <location>
        <begin position="580"/>
        <end position="629"/>
    </location>
</feature>
<gene>
    <name evidence="3" type="ORF">BCR34DRAFT_623181</name>
</gene>
<feature type="compositionally biased region" description="Polar residues" evidence="2">
    <location>
        <begin position="822"/>
        <end position="833"/>
    </location>
</feature>
<dbReference type="AlphaFoldDB" id="A0A1Y1ZX45"/>
<evidence type="ECO:0000313" key="4">
    <source>
        <dbReference type="Proteomes" id="UP000193144"/>
    </source>
</evidence>
<organism evidence="3 4">
    <name type="scientific">Clohesyomyces aquaticus</name>
    <dbReference type="NCBI Taxonomy" id="1231657"/>
    <lineage>
        <taxon>Eukaryota</taxon>
        <taxon>Fungi</taxon>
        <taxon>Dikarya</taxon>
        <taxon>Ascomycota</taxon>
        <taxon>Pezizomycotina</taxon>
        <taxon>Dothideomycetes</taxon>
        <taxon>Pleosporomycetidae</taxon>
        <taxon>Pleosporales</taxon>
        <taxon>Lindgomycetaceae</taxon>
        <taxon>Clohesyomyces</taxon>
    </lineage>
</organism>
<protein>
    <submittedName>
        <fullName evidence="3">Uncharacterized protein</fullName>
    </submittedName>
</protein>
<dbReference type="Proteomes" id="UP000193144">
    <property type="component" value="Unassembled WGS sequence"/>
</dbReference>
<feature type="compositionally biased region" description="Polar residues" evidence="2">
    <location>
        <begin position="148"/>
        <end position="158"/>
    </location>
</feature>
<comment type="caution">
    <text evidence="3">The sequence shown here is derived from an EMBL/GenBank/DDBJ whole genome shotgun (WGS) entry which is preliminary data.</text>
</comment>
<feature type="coiled-coil region" evidence="1">
    <location>
        <begin position="435"/>
        <end position="539"/>
    </location>
</feature>
<feature type="region of interest" description="Disordered" evidence="2">
    <location>
        <begin position="1"/>
        <end position="20"/>
    </location>
</feature>
<feature type="region of interest" description="Disordered" evidence="2">
    <location>
        <begin position="641"/>
        <end position="666"/>
    </location>
</feature>
<name>A0A1Y1ZX45_9PLEO</name>
<dbReference type="PANTHER" id="PTHR45615:SF40">
    <property type="entry name" value="MYOSIN HEAVY CHAIN, NON-MUSCLE"/>
    <property type="match status" value="1"/>
</dbReference>
<evidence type="ECO:0000256" key="1">
    <source>
        <dbReference type="SAM" id="Coils"/>
    </source>
</evidence>
<keyword evidence="1" id="KW-0175">Coiled coil</keyword>
<dbReference type="OrthoDB" id="5367584at2759"/>
<dbReference type="EMBL" id="MCFA01000030">
    <property type="protein sequence ID" value="ORY14788.1"/>
    <property type="molecule type" value="Genomic_DNA"/>
</dbReference>
<feature type="region of interest" description="Disordered" evidence="2">
    <location>
        <begin position="71"/>
        <end position="162"/>
    </location>
</feature>
<accession>A0A1Y1ZX45</accession>
<reference evidence="3 4" key="1">
    <citation type="submission" date="2016-07" db="EMBL/GenBank/DDBJ databases">
        <title>Pervasive Adenine N6-methylation of Active Genes in Fungi.</title>
        <authorList>
            <consortium name="DOE Joint Genome Institute"/>
            <person name="Mondo S.J."/>
            <person name="Dannebaum R.O."/>
            <person name="Kuo R.C."/>
            <person name="Labutti K."/>
            <person name="Haridas S."/>
            <person name="Kuo A."/>
            <person name="Salamov A."/>
            <person name="Ahrendt S.R."/>
            <person name="Lipzen A."/>
            <person name="Sullivan W."/>
            <person name="Andreopoulos W.B."/>
            <person name="Clum A."/>
            <person name="Lindquist E."/>
            <person name="Daum C."/>
            <person name="Ramamoorthy G.K."/>
            <person name="Gryganskyi A."/>
            <person name="Culley D."/>
            <person name="Magnuson J.K."/>
            <person name="James T.Y."/>
            <person name="O'Malley M.A."/>
            <person name="Stajich J.E."/>
            <person name="Spatafora J.W."/>
            <person name="Visel A."/>
            <person name="Grigoriev I.V."/>
        </authorList>
    </citation>
    <scope>NUCLEOTIDE SEQUENCE [LARGE SCALE GENOMIC DNA]</scope>
    <source>
        <strain evidence="3 4">CBS 115471</strain>
    </source>
</reference>
<keyword evidence="4" id="KW-1185">Reference proteome</keyword>
<dbReference type="GO" id="GO:0032982">
    <property type="term" value="C:myosin filament"/>
    <property type="evidence" value="ECO:0007669"/>
    <property type="project" value="TreeGrafter"/>
</dbReference>
<dbReference type="Pfam" id="PF12709">
    <property type="entry name" value="Fungal_TACC"/>
    <property type="match status" value="1"/>
</dbReference>
<feature type="region of interest" description="Disordered" evidence="2">
    <location>
        <begin position="734"/>
        <end position="850"/>
    </location>
</feature>
<proteinExistence type="predicted"/>
<evidence type="ECO:0000313" key="3">
    <source>
        <dbReference type="EMBL" id="ORY14788.1"/>
    </source>
</evidence>
<dbReference type="PANTHER" id="PTHR45615">
    <property type="entry name" value="MYOSIN HEAVY CHAIN, NON-MUSCLE"/>
    <property type="match status" value="1"/>
</dbReference>
<dbReference type="SUPFAM" id="SSF57997">
    <property type="entry name" value="Tropomyosin"/>
    <property type="match status" value="1"/>
</dbReference>
<dbReference type="GO" id="GO:0005737">
    <property type="term" value="C:cytoplasm"/>
    <property type="evidence" value="ECO:0007669"/>
    <property type="project" value="TreeGrafter"/>
</dbReference>
<dbReference type="GO" id="GO:0051015">
    <property type="term" value="F:actin filament binding"/>
    <property type="evidence" value="ECO:0007669"/>
    <property type="project" value="TreeGrafter"/>
</dbReference>
<feature type="region of interest" description="Disordered" evidence="2">
    <location>
        <begin position="297"/>
        <end position="327"/>
    </location>
</feature>
<dbReference type="STRING" id="1231657.A0A1Y1ZX45"/>
<dbReference type="InterPro" id="IPR024312">
    <property type="entry name" value="TACC_fungi"/>
</dbReference>
<dbReference type="GO" id="GO:0000146">
    <property type="term" value="F:microfilament motor activity"/>
    <property type="evidence" value="ECO:0007669"/>
    <property type="project" value="TreeGrafter"/>
</dbReference>
<dbReference type="GO" id="GO:0016460">
    <property type="term" value="C:myosin II complex"/>
    <property type="evidence" value="ECO:0007669"/>
    <property type="project" value="TreeGrafter"/>
</dbReference>
<feature type="compositionally biased region" description="Basic and acidic residues" evidence="2">
    <location>
        <begin position="130"/>
        <end position="142"/>
    </location>
</feature>
<evidence type="ECO:0000256" key="2">
    <source>
        <dbReference type="SAM" id="MobiDB-lite"/>
    </source>
</evidence>
<sequence length="850" mass="92800">MAESMQNLSPEKINFIPNDDDDITWHEPASSPFVSHIDFGDQENIPPIDITTTPAKPGMYLDDDVPQSAFKFASPTKSAGLKDRASPAKQSPTKHHLDEHTLNQLDEKTLHRNAEERSSPKKVSPVKQMVADRPESAMSDHSRKTHTPSKPSPASSVGSMPLVANTPRGMDSDDVFSPVRHSNSHVESPLRDNEGLTIATKFMKEIRTVSHESSTTHHSEELIFDENGVQIYTEEDFGDIMEDLDVNGNPDGPEMSSLTVDDTCFSAFSEMPNLDMTKFAVMRNSPTKNGLVDQATPRARAQMTPSTVRRTERTPSPTPRRSHKENDTTNLLLDFTAQFEAFSSSRYSPTRGRASPVKSGTEPNLLSYIQNQRSPAKGSSFVPATPARDRNMINLLDFELPPAPTPRSVPTVTIREMESLKSTFQSQISSLTASLSGKEAEVESLVKAVSNAERRVGEAQEQVRDERSAREHAEAQMTDWKKKGEEVQNLLQDVQSELARNDAERENLIARIAEAEKRADEAESRAADLETRAISAESKNVDMTTFIGDDDRKMYSEAECSAAIAEKVNEVARDLHSAYKAKHEKKIKALKENYQKKSDEKVKDLRVQIIRHERTIEELEKKRDDTFSKVLPKHLTVPGGASGTCEKCGGSSSSSPRKAAGTSPEDLKRLEAQQSEIENLKAKVAGLQSELSSIRKSHDNLFQELEAERVEKGELVAAAEQMLAMCGEKMEDLQAKEEEFRKSTMGGAPPVAPSPAPQRSAHARTGSALSGGRPGSALGGGRPGSAMGERLGAMGGAGEKLSSGIAKPSGLRAPGGFGYQGGQPNLSRSTSGGKSRIMSNIERMGGGSKE</sequence>
<feature type="compositionally biased region" description="Basic and acidic residues" evidence="2">
    <location>
        <begin position="95"/>
        <end position="119"/>
    </location>
</feature>